<dbReference type="AlphaFoldDB" id="A0A9D5CE33"/>
<sequence>MVALLIVLHTGLVLEGVHVFYFLTCSVLDGPIDAFASGLPTCHKLPYLVLGIRLVLLGFTGSVLPDQGNIEK</sequence>
<dbReference type="EMBL" id="JAGGNH010000005">
    <property type="protein sequence ID" value="KAJ0970992.1"/>
    <property type="molecule type" value="Genomic_DNA"/>
</dbReference>
<protein>
    <submittedName>
        <fullName evidence="1">Uncharacterized protein</fullName>
    </submittedName>
</protein>
<keyword evidence="2" id="KW-1185">Reference proteome</keyword>
<dbReference type="Proteomes" id="UP001085076">
    <property type="component" value="Miscellaneous, Linkage group lg05"/>
</dbReference>
<organism evidence="1 2">
    <name type="scientific">Dioscorea zingiberensis</name>
    <dbReference type="NCBI Taxonomy" id="325984"/>
    <lineage>
        <taxon>Eukaryota</taxon>
        <taxon>Viridiplantae</taxon>
        <taxon>Streptophyta</taxon>
        <taxon>Embryophyta</taxon>
        <taxon>Tracheophyta</taxon>
        <taxon>Spermatophyta</taxon>
        <taxon>Magnoliopsida</taxon>
        <taxon>Liliopsida</taxon>
        <taxon>Dioscoreales</taxon>
        <taxon>Dioscoreaceae</taxon>
        <taxon>Dioscorea</taxon>
    </lineage>
</organism>
<name>A0A9D5CE33_9LILI</name>
<reference evidence="1" key="2">
    <citation type="journal article" date="2022" name="Hortic Res">
        <title>The genome of Dioscorea zingiberensis sheds light on the biosynthesis, origin and evolution of the medicinally important diosgenin saponins.</title>
        <authorList>
            <person name="Li Y."/>
            <person name="Tan C."/>
            <person name="Li Z."/>
            <person name="Guo J."/>
            <person name="Li S."/>
            <person name="Chen X."/>
            <person name="Wang C."/>
            <person name="Dai X."/>
            <person name="Yang H."/>
            <person name="Song W."/>
            <person name="Hou L."/>
            <person name="Xu J."/>
            <person name="Tong Z."/>
            <person name="Xu A."/>
            <person name="Yuan X."/>
            <person name="Wang W."/>
            <person name="Yang Q."/>
            <person name="Chen L."/>
            <person name="Sun Z."/>
            <person name="Wang K."/>
            <person name="Pan B."/>
            <person name="Chen J."/>
            <person name="Bao Y."/>
            <person name="Liu F."/>
            <person name="Qi X."/>
            <person name="Gang D.R."/>
            <person name="Wen J."/>
            <person name="Li J."/>
        </authorList>
    </citation>
    <scope>NUCLEOTIDE SEQUENCE</scope>
    <source>
        <strain evidence="1">Dzin_1.0</strain>
    </source>
</reference>
<accession>A0A9D5CE33</accession>
<proteinExistence type="predicted"/>
<comment type="caution">
    <text evidence="1">The sequence shown here is derived from an EMBL/GenBank/DDBJ whole genome shotgun (WGS) entry which is preliminary data.</text>
</comment>
<gene>
    <name evidence="1" type="ORF">J5N97_018951</name>
</gene>
<evidence type="ECO:0000313" key="1">
    <source>
        <dbReference type="EMBL" id="KAJ0970992.1"/>
    </source>
</evidence>
<reference evidence="1" key="1">
    <citation type="submission" date="2021-03" db="EMBL/GenBank/DDBJ databases">
        <authorList>
            <person name="Li Z."/>
            <person name="Yang C."/>
        </authorList>
    </citation>
    <scope>NUCLEOTIDE SEQUENCE</scope>
    <source>
        <strain evidence="1">Dzin_1.0</strain>
        <tissue evidence="1">Leaf</tissue>
    </source>
</reference>
<evidence type="ECO:0000313" key="2">
    <source>
        <dbReference type="Proteomes" id="UP001085076"/>
    </source>
</evidence>